<dbReference type="InterPro" id="IPR041588">
    <property type="entry name" value="Integrase_H2C2"/>
</dbReference>
<dbReference type="AlphaFoldDB" id="A0A5A7TCE5"/>
<gene>
    <name evidence="3" type="ORF">E5676_scaffold252G00050</name>
    <name evidence="2" type="ORF">E6C27_scaffold84G001720</name>
</gene>
<name>A0A5A7TCE5_CUCMM</name>
<proteinExistence type="predicted"/>
<feature type="domain" description="Integrase zinc-binding" evidence="1">
    <location>
        <begin position="163"/>
        <end position="215"/>
    </location>
</feature>
<dbReference type="PANTHER" id="PTHR37984">
    <property type="entry name" value="PROTEIN CBG26694"/>
    <property type="match status" value="1"/>
</dbReference>
<organism evidence="2 4">
    <name type="scientific">Cucumis melo var. makuwa</name>
    <name type="common">Oriental melon</name>
    <dbReference type="NCBI Taxonomy" id="1194695"/>
    <lineage>
        <taxon>Eukaryota</taxon>
        <taxon>Viridiplantae</taxon>
        <taxon>Streptophyta</taxon>
        <taxon>Embryophyta</taxon>
        <taxon>Tracheophyta</taxon>
        <taxon>Spermatophyta</taxon>
        <taxon>Magnoliopsida</taxon>
        <taxon>eudicotyledons</taxon>
        <taxon>Gunneridae</taxon>
        <taxon>Pentapetalae</taxon>
        <taxon>rosids</taxon>
        <taxon>fabids</taxon>
        <taxon>Cucurbitales</taxon>
        <taxon>Cucurbitaceae</taxon>
        <taxon>Benincaseae</taxon>
        <taxon>Cucumis</taxon>
    </lineage>
</organism>
<evidence type="ECO:0000313" key="2">
    <source>
        <dbReference type="EMBL" id="KAA0039075.1"/>
    </source>
</evidence>
<dbReference type="OrthoDB" id="1751703at2759"/>
<dbReference type="InterPro" id="IPR050951">
    <property type="entry name" value="Retrovirus_Pol_polyprotein"/>
</dbReference>
<dbReference type="EMBL" id="SSTE01018486">
    <property type="protein sequence ID" value="KAA0039075.1"/>
    <property type="molecule type" value="Genomic_DNA"/>
</dbReference>
<dbReference type="Pfam" id="PF17921">
    <property type="entry name" value="Integrase_H2C2"/>
    <property type="match status" value="1"/>
</dbReference>
<sequence length="218" mass="24988">MASTQEREGTARFLGSYKWNETEKRVSAVKVCYDVSVGVRFKVVYEWELMAIVLTVKNGNHIYWRWIAKLLGYNFVIEYKKGLENKATDALSRLPLAFELSLLSVMDGLNFSFFIDQVTENESLNIIRLSLINGQPALEGYSLQGEILCYHVCLVLPKDSPTIPLLLAKFHNNPIGGHHGALKTYQRLAREVYWRGMKAHIYTYVVECSVCQQVKYLL</sequence>
<accession>A0A5A7TCE5</accession>
<evidence type="ECO:0000259" key="1">
    <source>
        <dbReference type="Pfam" id="PF17921"/>
    </source>
</evidence>
<dbReference type="PANTHER" id="PTHR37984:SF5">
    <property type="entry name" value="PROTEIN NYNRIN-LIKE"/>
    <property type="match status" value="1"/>
</dbReference>
<evidence type="ECO:0000313" key="5">
    <source>
        <dbReference type="Proteomes" id="UP000321947"/>
    </source>
</evidence>
<dbReference type="Proteomes" id="UP000321947">
    <property type="component" value="Unassembled WGS sequence"/>
</dbReference>
<comment type="caution">
    <text evidence="2">The sequence shown here is derived from an EMBL/GenBank/DDBJ whole genome shotgun (WGS) entry which is preliminary data.</text>
</comment>
<dbReference type="Gene3D" id="1.10.340.70">
    <property type="match status" value="1"/>
</dbReference>
<dbReference type="EMBL" id="SSTD01017590">
    <property type="protein sequence ID" value="TYJ99730.1"/>
    <property type="molecule type" value="Genomic_DNA"/>
</dbReference>
<evidence type="ECO:0000313" key="3">
    <source>
        <dbReference type="EMBL" id="TYJ99730.1"/>
    </source>
</evidence>
<evidence type="ECO:0000313" key="4">
    <source>
        <dbReference type="Proteomes" id="UP000321393"/>
    </source>
</evidence>
<dbReference type="Proteomes" id="UP000321393">
    <property type="component" value="Unassembled WGS sequence"/>
</dbReference>
<protein>
    <submittedName>
        <fullName evidence="2 3">Retroelement pol polyprotein</fullName>
    </submittedName>
</protein>
<reference evidence="4 5" key="1">
    <citation type="submission" date="2019-08" db="EMBL/GenBank/DDBJ databases">
        <title>Draft genome sequences of two oriental melons (Cucumis melo L. var makuwa).</title>
        <authorList>
            <person name="Kwon S.-Y."/>
        </authorList>
    </citation>
    <scope>NUCLEOTIDE SEQUENCE [LARGE SCALE GENOMIC DNA]</scope>
    <source>
        <strain evidence="5">cv. Chang Bougi</strain>
        <strain evidence="4">cv. SW 3</strain>
        <tissue evidence="2">Leaf</tissue>
    </source>
</reference>